<proteinExistence type="predicted"/>
<name>A0A060T8Y6_BLAAD</name>
<dbReference type="Pfam" id="PF04727">
    <property type="entry name" value="ELMO_CED12"/>
    <property type="match status" value="1"/>
</dbReference>
<feature type="compositionally biased region" description="Polar residues" evidence="2">
    <location>
        <begin position="482"/>
        <end position="496"/>
    </location>
</feature>
<evidence type="ECO:0000259" key="3">
    <source>
        <dbReference type="Pfam" id="PF04727"/>
    </source>
</evidence>
<gene>
    <name evidence="5" type="ORF">GNLVRS02_ARAD1C33440g</name>
</gene>
<organism evidence="5">
    <name type="scientific">Blastobotrys adeninivorans</name>
    <name type="common">Yeast</name>
    <name type="synonym">Arxula adeninivorans</name>
    <dbReference type="NCBI Taxonomy" id="409370"/>
    <lineage>
        <taxon>Eukaryota</taxon>
        <taxon>Fungi</taxon>
        <taxon>Dikarya</taxon>
        <taxon>Ascomycota</taxon>
        <taxon>Saccharomycotina</taxon>
        <taxon>Dipodascomycetes</taxon>
        <taxon>Dipodascales</taxon>
        <taxon>Trichomonascaceae</taxon>
        <taxon>Blastobotrys</taxon>
    </lineage>
</organism>
<accession>A0A060T8Y6</accession>
<dbReference type="AlphaFoldDB" id="A0A060T8Y6"/>
<feature type="region of interest" description="Disordered" evidence="2">
    <location>
        <begin position="470"/>
        <end position="496"/>
    </location>
</feature>
<dbReference type="PhylomeDB" id="A0A060T8Y6"/>
<dbReference type="Gene3D" id="2.30.29.30">
    <property type="entry name" value="Pleckstrin-homology domain (PH domain)/Phosphotyrosine-binding domain (PTB)"/>
    <property type="match status" value="1"/>
</dbReference>
<dbReference type="InterPro" id="IPR011993">
    <property type="entry name" value="PH-like_dom_sf"/>
</dbReference>
<comment type="function">
    <text evidence="1">Involved in cytoskeletal rearrangements required for phagocytosis of apoptotic cells and cell motility. Acts in association with DOCK1 and CRK. Was initially proposed to be required in complex with DOCK1 to activate Rac Rho small GTPases. May enhance the guanine nucleotide exchange factor (GEF) activity of DOCK1.</text>
</comment>
<evidence type="ECO:0000256" key="1">
    <source>
        <dbReference type="ARBA" id="ARBA00024863"/>
    </source>
</evidence>
<feature type="domain" description="PH" evidence="4">
    <location>
        <begin position="450"/>
        <end position="610"/>
    </location>
</feature>
<evidence type="ECO:0000313" key="5">
    <source>
        <dbReference type="EMBL" id="CDP35352.1"/>
    </source>
</evidence>
<evidence type="ECO:0000256" key="2">
    <source>
        <dbReference type="SAM" id="MobiDB-lite"/>
    </source>
</evidence>
<reference evidence="5" key="2">
    <citation type="submission" date="2014-06" db="EMBL/GenBank/DDBJ databases">
        <title>The complete genome of Blastobotrys (Arxula) adeninivorans LS3 - a yeast of biotechnological interest.</title>
        <authorList>
            <person name="Kunze G."/>
            <person name="Gaillardin C."/>
            <person name="Czernicka M."/>
            <person name="Durrens P."/>
            <person name="Martin T."/>
            <person name="Boer E."/>
            <person name="Gabaldon T."/>
            <person name="Cruz J."/>
            <person name="Talla E."/>
            <person name="Marck C."/>
            <person name="Goffeau A."/>
            <person name="Barbe V."/>
            <person name="Baret P."/>
            <person name="Baronian K."/>
            <person name="Beier S."/>
            <person name="Bleykasten C."/>
            <person name="Bode R."/>
            <person name="Casaregola S."/>
            <person name="Despons L."/>
            <person name="Fairhead C."/>
            <person name="Giersberg M."/>
            <person name="Gierski P."/>
            <person name="Hahnel U."/>
            <person name="Hartmann A."/>
            <person name="Jankowska D."/>
            <person name="Jubin C."/>
            <person name="Jung P."/>
            <person name="Lafontaine I."/>
            <person name="Leh-Louis V."/>
            <person name="Lemaire M."/>
            <person name="Marcet-Houben M."/>
            <person name="Mascher M."/>
            <person name="Morel G."/>
            <person name="Richard G.-F."/>
            <person name="Riechen J."/>
            <person name="Sacerdot C."/>
            <person name="Sarkar A."/>
            <person name="Savel G."/>
            <person name="Schacherer J."/>
            <person name="Sherman D."/>
            <person name="Straub M.-L."/>
            <person name="Stein N."/>
            <person name="Thierry A."/>
            <person name="Trautwein-Schult A."/>
            <person name="Westhof E."/>
            <person name="Worch S."/>
            <person name="Dujon B."/>
            <person name="Souciet J.-L."/>
            <person name="Wincker P."/>
            <person name="Scholz U."/>
            <person name="Neuveglise N."/>
        </authorList>
    </citation>
    <scope>NUCLEOTIDE SEQUENCE</scope>
    <source>
        <strain evidence="5">LS3</strain>
    </source>
</reference>
<dbReference type="InterPro" id="IPR006816">
    <property type="entry name" value="ELMO_dom"/>
</dbReference>
<sequence length="666" mass="74421">MDQSLLDRIVLIGTQPDQPRSVLCPALSIVGLAALESRNHKFLPREQCPDVVRAMEDEPRFIPAVVAILGSSNHVQSVQVALQVINSLLVGLFLVPNARNHIFCSIREAEVFRAASTLLENKQVSSHCRAQLYDLQQVIKACLRKVREIEFNPELEYHHFTYRHTEKHMRSFVGVVENTDQIDWEKAGVPADMEPSDLINGSTARWAGMLDMNDVFAEDRMKFRKVFLEQVAFSKPQSRFPFLKASMASTCILYDIFGIHQDTCPEELITGMSPTLQPPDYIDPGSGFSFSSNSPDPSLRMAPGTPGSTTSSTVSSFNSPGTPRTPSHQNLGRLMSTMDSLRPLFFDWATLHFAGITNFMRIWQASCAEQDDFDNVKEVVHILFDKATQHAISASSSSAIENVLSKLDTISYDELRGLQLKAVEGKLQDRWGDEIRHLHRGYLQEAQDFVREQRIRLLLLGDWFLAEDPTGASPGGPRAPSRTPSRGNVNQSQQKASPRVYFIALTPSRKTLQYAQFAQKSEHSPAPEMLSRSIDLTTVSKVVLTPLTHAVPQHPTGLKRVALASRTNYTKISLISSSGSRDGAGAALTFYSDTPEKASAWGDGLLMLKNKAYQSVDTKKYIEMFADTKLRIHMLTLVPDDLKSEKVATTEDDFDRSEISTDFYYK</sequence>
<protein>
    <submittedName>
        <fullName evidence="5">ARAD1C33440p</fullName>
    </submittedName>
</protein>
<feature type="domain" description="ELMO" evidence="3">
    <location>
        <begin position="207"/>
        <end position="376"/>
    </location>
</feature>
<dbReference type="Pfam" id="PF16457">
    <property type="entry name" value="PH_12"/>
    <property type="match status" value="1"/>
</dbReference>
<feature type="region of interest" description="Disordered" evidence="2">
    <location>
        <begin position="293"/>
        <end position="331"/>
    </location>
</feature>
<evidence type="ECO:0000259" key="4">
    <source>
        <dbReference type="Pfam" id="PF16457"/>
    </source>
</evidence>
<dbReference type="EMBL" id="HG937693">
    <property type="protein sequence ID" value="CDP35352.1"/>
    <property type="molecule type" value="Genomic_DNA"/>
</dbReference>
<reference evidence="5" key="1">
    <citation type="submission" date="2014-02" db="EMBL/GenBank/DDBJ databases">
        <authorList>
            <person name="Genoscope - CEA"/>
        </authorList>
    </citation>
    <scope>NUCLEOTIDE SEQUENCE</scope>
    <source>
        <strain evidence="5">LS3</strain>
    </source>
</reference>
<feature type="compositionally biased region" description="Low complexity" evidence="2">
    <location>
        <begin position="293"/>
        <end position="322"/>
    </location>
</feature>
<dbReference type="InterPro" id="IPR001849">
    <property type="entry name" value="PH_domain"/>
</dbReference>